<dbReference type="KEGG" id="sphv:F9278_13040"/>
<proteinExistence type="predicted"/>
<evidence type="ECO:0000313" key="2">
    <source>
        <dbReference type="Proteomes" id="UP000327294"/>
    </source>
</evidence>
<sequence>MAAAVVGGVIAVAHTRTTAAATDDEGEESGGILAEVARILNVATADQDDRSSLSSPPSRPPYVGGVSGYWRFQCLNPGRPRHRQLQA</sequence>
<gene>
    <name evidence="1" type="ORF">F9278_13040</name>
</gene>
<accession>A0A5P8K1R7</accession>
<organism evidence="1 2">
    <name type="scientific">Streptomyces phaeolivaceus</name>
    <dbReference type="NCBI Taxonomy" id="2653200"/>
    <lineage>
        <taxon>Bacteria</taxon>
        <taxon>Bacillati</taxon>
        <taxon>Actinomycetota</taxon>
        <taxon>Actinomycetes</taxon>
        <taxon>Kitasatosporales</taxon>
        <taxon>Streptomycetaceae</taxon>
        <taxon>Streptomyces</taxon>
    </lineage>
</organism>
<protein>
    <submittedName>
        <fullName evidence="1">Uncharacterized protein</fullName>
    </submittedName>
</protein>
<reference evidence="1 2" key="1">
    <citation type="submission" date="2019-10" db="EMBL/GenBank/DDBJ databases">
        <title>Streptomyces sp. strain GY16 isolated from leaves of Broussonetia papyrifera.</title>
        <authorList>
            <person name="Mo P."/>
        </authorList>
    </citation>
    <scope>NUCLEOTIDE SEQUENCE [LARGE SCALE GENOMIC DNA]</scope>
    <source>
        <strain evidence="1 2">GY16</strain>
    </source>
</reference>
<dbReference type="RefSeq" id="WP_152168472.1">
    <property type="nucleotide sequence ID" value="NZ_CP045096.1"/>
</dbReference>
<name>A0A5P8K1R7_9ACTN</name>
<dbReference type="EMBL" id="CP045096">
    <property type="protein sequence ID" value="QFQ96984.1"/>
    <property type="molecule type" value="Genomic_DNA"/>
</dbReference>
<dbReference type="AlphaFoldDB" id="A0A5P8K1R7"/>
<keyword evidence="2" id="KW-1185">Reference proteome</keyword>
<dbReference type="Proteomes" id="UP000327294">
    <property type="component" value="Chromosome"/>
</dbReference>
<evidence type="ECO:0000313" key="1">
    <source>
        <dbReference type="EMBL" id="QFQ96984.1"/>
    </source>
</evidence>